<evidence type="ECO:0000256" key="2">
    <source>
        <dbReference type="ARBA" id="ARBA00022966"/>
    </source>
</evidence>
<evidence type="ECO:0000256" key="1">
    <source>
        <dbReference type="ARBA" id="ARBA00022729"/>
    </source>
</evidence>
<dbReference type="Gene3D" id="2.20.130.20">
    <property type="match status" value="2"/>
</dbReference>
<dbReference type="InterPro" id="IPR014756">
    <property type="entry name" value="Ig_E-set"/>
</dbReference>
<keyword evidence="1" id="KW-0732">Signal</keyword>
<dbReference type="Pfam" id="PF17789">
    <property type="entry name" value="MG4"/>
    <property type="match status" value="1"/>
</dbReference>
<proteinExistence type="predicted"/>
<dbReference type="InterPro" id="IPR040839">
    <property type="entry name" value="MG4"/>
</dbReference>
<dbReference type="Pfam" id="PF17791">
    <property type="entry name" value="MG3"/>
    <property type="match status" value="1"/>
</dbReference>
<dbReference type="Pfam" id="PF07703">
    <property type="entry name" value="A2M_BRD"/>
    <property type="match status" value="1"/>
</dbReference>
<evidence type="ECO:0000313" key="5">
    <source>
        <dbReference type="EMBL" id="CAH3193979.1"/>
    </source>
</evidence>
<dbReference type="InterPro" id="IPR011625">
    <property type="entry name" value="A2M_N_BRD"/>
</dbReference>
<dbReference type="Gene3D" id="2.60.120.1540">
    <property type="match status" value="1"/>
</dbReference>
<organism evidence="5 6">
    <name type="scientific">Porites evermanni</name>
    <dbReference type="NCBI Taxonomy" id="104178"/>
    <lineage>
        <taxon>Eukaryota</taxon>
        <taxon>Metazoa</taxon>
        <taxon>Cnidaria</taxon>
        <taxon>Anthozoa</taxon>
        <taxon>Hexacorallia</taxon>
        <taxon>Scleractinia</taxon>
        <taxon>Fungiina</taxon>
        <taxon>Poritidae</taxon>
        <taxon>Porites</taxon>
    </lineage>
</organism>
<dbReference type="Pfam" id="PF00207">
    <property type="entry name" value="A2M"/>
    <property type="match status" value="1"/>
</dbReference>
<feature type="non-terminal residue" evidence="5">
    <location>
        <position position="1"/>
    </location>
</feature>
<dbReference type="PANTHER" id="PTHR11412">
    <property type="entry name" value="MACROGLOBULIN / COMPLEMENT"/>
    <property type="match status" value="1"/>
</dbReference>
<name>A0ABN8SW29_9CNID</name>
<feature type="domain" description="Alpha-2-macroglobulin bait region" evidence="3">
    <location>
        <begin position="251"/>
        <end position="389"/>
    </location>
</feature>
<evidence type="ECO:0000259" key="4">
    <source>
        <dbReference type="SMART" id="SM01360"/>
    </source>
</evidence>
<keyword evidence="2" id="KW-0882">Thioester bond</keyword>
<dbReference type="Gene3D" id="2.60.40.1940">
    <property type="match status" value="1"/>
</dbReference>
<dbReference type="InterPro" id="IPR041555">
    <property type="entry name" value="MG3"/>
</dbReference>
<evidence type="ECO:0000259" key="3">
    <source>
        <dbReference type="SMART" id="SM01359"/>
    </source>
</evidence>
<dbReference type="SMART" id="SM01359">
    <property type="entry name" value="A2M_N_2"/>
    <property type="match status" value="1"/>
</dbReference>
<dbReference type="PANTHER" id="PTHR11412:SF136">
    <property type="entry name" value="CD109 ANTIGEN"/>
    <property type="match status" value="1"/>
</dbReference>
<dbReference type="Gene3D" id="6.20.50.160">
    <property type="match status" value="1"/>
</dbReference>
<dbReference type="InterPro" id="IPR013783">
    <property type="entry name" value="Ig-like_fold"/>
</dbReference>
<feature type="non-terminal residue" evidence="5">
    <location>
        <position position="849"/>
    </location>
</feature>
<gene>
    <name evidence="5" type="ORF">PEVE_00026894</name>
</gene>
<reference evidence="5 6" key="1">
    <citation type="submission" date="2022-05" db="EMBL/GenBank/DDBJ databases">
        <authorList>
            <consortium name="Genoscope - CEA"/>
            <person name="William W."/>
        </authorList>
    </citation>
    <scope>NUCLEOTIDE SEQUENCE [LARGE SCALE GENOMIC DNA]</scope>
</reference>
<accession>A0ABN8SW29</accession>
<sequence length="849" mass="93618">DQKAEQVIEVKPYVLPKFEVKVELPPYLLEKEKALHGKVTVRYTYGKGAKGRANIQLYFNSYSRGKRPALAKDIAVDGEGSFTFDKGLIQQLFKESFSWVRDTTIVYEYQYFVSVNATFHEDLTGKVASAQGSVSLHEMDVKLKFPDFNPGYFKPGLPFEVMLQVVKPNGDQHSPDTLKSMKVNIRTSYNWRQRSSEESVTPSEDGSIIIKRQIPSDAGNINLEAKYSEGQKTASAFFGASKADSPSKSYIQLSTTTPSVKAGDNIALDVRASFSFSELRYMVMARGVSAATGTHVSPSSKKSSLSIQSTAAMAPTARVLVYCMTQNGEIVVDSLNVKIDDPFQNQVSMTIDTGNRNTVSPGDMVTIKGKATPGSFMAFRAVDKSVLLIKEDTDLSVKKSLKTKEKSSWVIPKVVAVVYRSGRLRQLFITSHNSNGVSQRSSQLELVSMTIDTGNRNTVSPGDMVTIKGKATPGSFMAFRAVDKSVLLIKEDTDLSVKKVLEDLQSYDSARTWYPYWKWGFGRRRRSIMPFPTSGSNAGAIFENSGVIVITNYQLPRRPVIHLKNDDSPVMFGRAESDVVRTSADGGGTPKLADVKRVRSLFPETWIWLEYNASSKGEVEFQRAVPDTLTTWVASAFAVSNSTGLGVGELRPQVQVFQSFFVSLNLPYSVTRGEELALQVTVFNYEPKAQQVTVTLKGSKHWAIIDEVNKLGLRGENPVNKDYVEKEMDLKVVVSVGAGQGRAISFPVVPRTLGLVPVEVRAQSTSHADAVKRNLLVEPEGVPQDYSISLLLDLNSTSSLSRSLDLNVPPNTVKGSARATVTVMARAFIPEYIDAEMLEQSLAWMSRQT</sequence>
<dbReference type="InterPro" id="IPR001599">
    <property type="entry name" value="Macroglobln_a2"/>
</dbReference>
<evidence type="ECO:0000313" key="6">
    <source>
        <dbReference type="Proteomes" id="UP001159427"/>
    </source>
</evidence>
<dbReference type="Gene3D" id="2.60.40.10">
    <property type="entry name" value="Immunoglobulins"/>
    <property type="match status" value="2"/>
</dbReference>
<feature type="domain" description="Alpha-2-macroglobulin" evidence="4">
    <location>
        <begin position="605"/>
        <end position="696"/>
    </location>
</feature>
<dbReference type="SUPFAM" id="SSF81296">
    <property type="entry name" value="E set domains"/>
    <property type="match status" value="1"/>
</dbReference>
<dbReference type="EMBL" id="CALNXI010003664">
    <property type="protein sequence ID" value="CAH3193979.1"/>
    <property type="molecule type" value="Genomic_DNA"/>
</dbReference>
<dbReference type="SMART" id="SM01360">
    <property type="entry name" value="A2M"/>
    <property type="match status" value="1"/>
</dbReference>
<keyword evidence="6" id="KW-1185">Reference proteome</keyword>
<dbReference type="InterPro" id="IPR050473">
    <property type="entry name" value="A2M/Complement_sys"/>
</dbReference>
<protein>
    <recommendedName>
        <fullName evidence="7">Alpha-2-macroglobulin bait region domain-containing protein</fullName>
    </recommendedName>
</protein>
<dbReference type="Gene3D" id="2.60.40.1930">
    <property type="match status" value="1"/>
</dbReference>
<evidence type="ECO:0008006" key="7">
    <source>
        <dbReference type="Google" id="ProtNLM"/>
    </source>
</evidence>
<dbReference type="Proteomes" id="UP001159427">
    <property type="component" value="Unassembled WGS sequence"/>
</dbReference>
<comment type="caution">
    <text evidence="5">The sequence shown here is derived from an EMBL/GenBank/DDBJ whole genome shotgun (WGS) entry which is preliminary data.</text>
</comment>